<dbReference type="Proteomes" id="UP000052023">
    <property type="component" value="Unassembled WGS sequence"/>
</dbReference>
<dbReference type="EMBL" id="LLYA01000112">
    <property type="protein sequence ID" value="KRR27335.1"/>
    <property type="molecule type" value="Genomic_DNA"/>
</dbReference>
<reference evidence="2 3" key="1">
    <citation type="submission" date="2014-03" db="EMBL/GenBank/DDBJ databases">
        <title>Bradyrhizobium valentinum sp. nov., isolated from effective nodules of Lupinus mariae-josephae, a lupine endemic of basic-lime soils in Eastern Spain.</title>
        <authorList>
            <person name="Duran D."/>
            <person name="Rey L."/>
            <person name="Navarro A."/>
            <person name="Busquets A."/>
            <person name="Imperial J."/>
            <person name="Ruiz-Argueso T."/>
        </authorList>
    </citation>
    <scope>NUCLEOTIDE SEQUENCE [LARGE SCALE GENOMIC DNA]</scope>
    <source>
        <strain evidence="2 3">Ro19</strain>
    </source>
</reference>
<evidence type="ECO:0000313" key="2">
    <source>
        <dbReference type="EMBL" id="KRR27335.1"/>
    </source>
</evidence>
<keyword evidence="3" id="KW-1185">Reference proteome</keyword>
<feature type="region of interest" description="Disordered" evidence="1">
    <location>
        <begin position="19"/>
        <end position="39"/>
    </location>
</feature>
<feature type="compositionally biased region" description="Basic and acidic residues" evidence="1">
    <location>
        <begin position="22"/>
        <end position="36"/>
    </location>
</feature>
<gene>
    <name evidence="2" type="ORF">CQ13_02610</name>
</gene>
<comment type="caution">
    <text evidence="2">The sequence shown here is derived from an EMBL/GenBank/DDBJ whole genome shotgun (WGS) entry which is preliminary data.</text>
</comment>
<evidence type="ECO:0000256" key="1">
    <source>
        <dbReference type="SAM" id="MobiDB-lite"/>
    </source>
</evidence>
<evidence type="ECO:0000313" key="3">
    <source>
        <dbReference type="Proteomes" id="UP000052023"/>
    </source>
</evidence>
<proteinExistence type="predicted"/>
<accession>A0A0R3N4G3</accession>
<protein>
    <submittedName>
        <fullName evidence="2">Uncharacterized protein</fullName>
    </submittedName>
</protein>
<dbReference type="OrthoDB" id="8128823at2"/>
<sequence>MKPHPRPNRKDWEQIAEDLQETADKLPPGDDKEAAKRKALQMRKAVEIRNWLTSPGMQPPR</sequence>
<organism evidence="2 3">
    <name type="scientific">Bradyrhizobium retamae</name>
    <dbReference type="NCBI Taxonomy" id="1300035"/>
    <lineage>
        <taxon>Bacteria</taxon>
        <taxon>Pseudomonadati</taxon>
        <taxon>Pseudomonadota</taxon>
        <taxon>Alphaproteobacteria</taxon>
        <taxon>Hyphomicrobiales</taxon>
        <taxon>Nitrobacteraceae</taxon>
        <taxon>Bradyrhizobium</taxon>
    </lineage>
</organism>
<name>A0A0R3N4G3_9BRAD</name>
<dbReference type="RefSeq" id="WP_057843185.1">
    <property type="nucleotide sequence ID" value="NZ_LLYA01000112.1"/>
</dbReference>
<dbReference type="AlphaFoldDB" id="A0A0R3N4G3"/>